<dbReference type="Gene3D" id="3.30.565.10">
    <property type="entry name" value="Histidine kinase-like ATPase, C-terminal domain"/>
    <property type="match status" value="1"/>
</dbReference>
<evidence type="ECO:0008006" key="4">
    <source>
        <dbReference type="Google" id="ProtNLM"/>
    </source>
</evidence>
<reference evidence="2 3" key="1">
    <citation type="submission" date="2018-06" db="EMBL/GenBank/DDBJ databases">
        <authorList>
            <consortium name="Pathogen Informatics"/>
            <person name="Doyle S."/>
        </authorList>
    </citation>
    <scope>NUCLEOTIDE SEQUENCE [LARGE SCALE GENOMIC DNA]</scope>
    <source>
        <strain evidence="2 3">NCTC1934</strain>
    </source>
</reference>
<dbReference type="SUPFAM" id="SSF55874">
    <property type="entry name" value="ATPase domain of HSP90 chaperone/DNA topoisomerase II/histidine kinase"/>
    <property type="match status" value="1"/>
</dbReference>
<evidence type="ECO:0000313" key="2">
    <source>
        <dbReference type="EMBL" id="SUA72851.1"/>
    </source>
</evidence>
<keyword evidence="3" id="KW-1185">Reference proteome</keyword>
<dbReference type="EMBL" id="UGRY01000002">
    <property type="protein sequence ID" value="SUA72851.1"/>
    <property type="molecule type" value="Genomic_DNA"/>
</dbReference>
<feature type="compositionally biased region" description="Acidic residues" evidence="1">
    <location>
        <begin position="656"/>
        <end position="668"/>
    </location>
</feature>
<evidence type="ECO:0000256" key="1">
    <source>
        <dbReference type="SAM" id="MobiDB-lite"/>
    </source>
</evidence>
<dbReference type="OrthoDB" id="8765545at2"/>
<protein>
    <recommendedName>
        <fullName evidence="4">DNA mismatch repair protein</fullName>
    </recommendedName>
</protein>
<proteinExistence type="predicted"/>
<dbReference type="Proteomes" id="UP000255467">
    <property type="component" value="Unassembled WGS sequence"/>
</dbReference>
<organism evidence="2 3">
    <name type="scientific">Nocardia otitidiscaviarum</name>
    <dbReference type="NCBI Taxonomy" id="1823"/>
    <lineage>
        <taxon>Bacteria</taxon>
        <taxon>Bacillati</taxon>
        <taxon>Actinomycetota</taxon>
        <taxon>Actinomycetes</taxon>
        <taxon>Mycobacteriales</taxon>
        <taxon>Nocardiaceae</taxon>
        <taxon>Nocardia</taxon>
    </lineage>
</organism>
<dbReference type="InterPro" id="IPR036890">
    <property type="entry name" value="HATPase_C_sf"/>
</dbReference>
<name>A0A378Y8M2_9NOCA</name>
<feature type="region of interest" description="Disordered" evidence="1">
    <location>
        <begin position="649"/>
        <end position="668"/>
    </location>
</feature>
<accession>A0A378Y8M2</accession>
<sequence>MARLTVKLDNDHLDRLVRGPGTGLAELIWNALDADAHTVDVTVSTSPLGAPEEVVVRDDGHGMDGFDIQEGFSALGGSWKKRAKVSRGEKRRLHGEQGKGRFGAFGIGDRVRWITVVGDWENSEFQISGSRHNLRDFDIVGPVTTSDPVGTRVVIDLLSEQAARWLDRPSTKDSLAATFAIYLESYPQAKISFRGDALDPSAMQENRTEYQLDLQDLRGWNSIEGQPTLVIIEWNRAIDRVLYLCNAEGMAAAELQPKIQAPGSDFTAYLKWAGFEGHDVLLAEQVEPMASIIDLARDKMREHFRRRTVERQRAVITDWIQEGVYPYSSATGRRSGIQIAERQVFDVVAYTAASTINAAGDRRAKKLSLRLLREAVESNPGDLHNVLRSVLELPAERLSELSQLLERTTLSAVINTSKRVADRLDFLMGLDALLFDAESRRTTLERRQLHRILAQETWIFGEEYALTGDDESLSKVLRKYLEFLGGDVDLADAGPVRRHDGRDVIPDLVLSRTCEIAQDRVENLVVELKRPSVTLTSKETTQIEEYADAVVNDERFQQPNVLWDFWLIGNDIDRITNSKRNQTGLPFGYIYRTDQYRIQVRTWAEVLNDAKHRLKFVERTLNYQVSHDSGVQYLRETHAKYLPAVLAEDAQVSPESSEDSAELDEQAS</sequence>
<gene>
    <name evidence="2" type="ORF">NCTC1934_00281</name>
</gene>
<dbReference type="RefSeq" id="WP_039818455.1">
    <property type="nucleotide sequence ID" value="NZ_JADLRH010000028.1"/>
</dbReference>
<dbReference type="Pfam" id="PF13589">
    <property type="entry name" value="HATPase_c_3"/>
    <property type="match status" value="1"/>
</dbReference>
<dbReference type="AlphaFoldDB" id="A0A378Y8M2"/>
<evidence type="ECO:0000313" key="3">
    <source>
        <dbReference type="Proteomes" id="UP000255467"/>
    </source>
</evidence>